<protein>
    <submittedName>
        <fullName evidence="2">Uncharacterized protein</fullName>
    </submittedName>
</protein>
<dbReference type="RefSeq" id="XP_043134111.1">
    <property type="nucleotide sequence ID" value="XM_043285417.1"/>
</dbReference>
<keyword evidence="3" id="KW-1185">Reference proteome</keyword>
<organism evidence="2 3">
    <name type="scientific">Aspergillus chevalieri</name>
    <name type="common">Eurotium chevalieri</name>
    <dbReference type="NCBI Taxonomy" id="182096"/>
    <lineage>
        <taxon>Eukaryota</taxon>
        <taxon>Fungi</taxon>
        <taxon>Dikarya</taxon>
        <taxon>Ascomycota</taxon>
        <taxon>Pezizomycotina</taxon>
        <taxon>Eurotiomycetes</taxon>
        <taxon>Eurotiomycetidae</taxon>
        <taxon>Eurotiales</taxon>
        <taxon>Aspergillaceae</taxon>
        <taxon>Aspergillus</taxon>
        <taxon>Aspergillus subgen. Aspergillus</taxon>
    </lineage>
</organism>
<evidence type="ECO:0000256" key="1">
    <source>
        <dbReference type="SAM" id="MobiDB-lite"/>
    </source>
</evidence>
<name>A0A7R7VJ49_ASPCH</name>
<reference evidence="2" key="2">
    <citation type="submission" date="2021-02" db="EMBL/GenBank/DDBJ databases">
        <title>Aspergillus chevalieri M1 genome sequence.</title>
        <authorList>
            <person name="Kadooka C."/>
            <person name="Mori K."/>
            <person name="Futagami T."/>
        </authorList>
    </citation>
    <scope>NUCLEOTIDE SEQUENCE</scope>
    <source>
        <strain evidence="2">M1</strain>
    </source>
</reference>
<evidence type="ECO:0000313" key="2">
    <source>
        <dbReference type="EMBL" id="BCR85589.1"/>
    </source>
</evidence>
<dbReference type="AlphaFoldDB" id="A0A7R7VJ49"/>
<feature type="compositionally biased region" description="Acidic residues" evidence="1">
    <location>
        <begin position="85"/>
        <end position="114"/>
    </location>
</feature>
<dbReference type="EMBL" id="AP024417">
    <property type="protein sequence ID" value="BCR85589.1"/>
    <property type="molecule type" value="Genomic_DNA"/>
</dbReference>
<reference evidence="2" key="1">
    <citation type="submission" date="2021-01" db="EMBL/GenBank/DDBJ databases">
        <authorList>
            <consortium name="Aspergillus chevalieri M1 genome sequencing consortium"/>
            <person name="Kazuki M."/>
            <person name="Futagami T."/>
        </authorList>
    </citation>
    <scope>NUCLEOTIDE SEQUENCE</scope>
    <source>
        <strain evidence="2">M1</strain>
    </source>
</reference>
<dbReference type="GeneID" id="66979948"/>
<sequence>MGLSWKKTTATTKTPPQTTTKNTFAFLGEWLSLRRQGQNITHTPMGYVCQGWQLRSDHPFFTQRLVDVDVSSDGCTYHPSSQSEFEIDEEVDREDEDGNEDYVEEDKNDDEGTG</sequence>
<accession>A0A7R7VJ49</accession>
<dbReference type="KEGG" id="ache:ACHE_21047A"/>
<evidence type="ECO:0000313" key="3">
    <source>
        <dbReference type="Proteomes" id="UP000637239"/>
    </source>
</evidence>
<proteinExistence type="predicted"/>
<feature type="region of interest" description="Disordered" evidence="1">
    <location>
        <begin position="75"/>
        <end position="114"/>
    </location>
</feature>
<feature type="region of interest" description="Disordered" evidence="1">
    <location>
        <begin position="1"/>
        <end position="21"/>
    </location>
</feature>
<gene>
    <name evidence="2" type="ORF">ACHE_21047A</name>
</gene>
<dbReference type="Proteomes" id="UP000637239">
    <property type="component" value="Chromosome 2"/>
</dbReference>